<evidence type="ECO:0000313" key="2">
    <source>
        <dbReference type="Proteomes" id="UP000183585"/>
    </source>
</evidence>
<reference evidence="2" key="1">
    <citation type="submission" date="2016-06" db="EMBL/GenBank/DDBJ databases">
        <authorList>
            <person name="Varghese N."/>
            <person name="Submissions Spin"/>
        </authorList>
    </citation>
    <scope>NUCLEOTIDE SEQUENCE [LARGE SCALE GENOMIC DNA]</scope>
    <source>
        <strain evidence="2">DSM 43168</strain>
    </source>
</reference>
<dbReference type="RefSeq" id="WP_074476963.1">
    <property type="nucleotide sequence ID" value="NZ_FMCT01000012.1"/>
</dbReference>
<dbReference type="Proteomes" id="UP000183585">
    <property type="component" value="Unassembled WGS sequence"/>
</dbReference>
<dbReference type="EMBL" id="FMCT01000012">
    <property type="protein sequence ID" value="SCF43085.1"/>
    <property type="molecule type" value="Genomic_DNA"/>
</dbReference>
<proteinExistence type="predicted"/>
<sequence>MSQASSPSYVALVAALRSEFNPLALEALRIQLAEHRNSLTSLGTLTQAVFDAGDVNYDAGEAVHPAVRAYLDRALPKTDRGYL</sequence>
<dbReference type="AlphaFoldDB" id="A0A1C5ACX1"/>
<accession>A0A1C5ACX1</accession>
<keyword evidence="2" id="KW-1185">Reference proteome</keyword>
<protein>
    <submittedName>
        <fullName evidence="1">Uncharacterized protein</fullName>
    </submittedName>
</protein>
<gene>
    <name evidence="1" type="ORF">GA0070563_112185</name>
</gene>
<evidence type="ECO:0000313" key="1">
    <source>
        <dbReference type="EMBL" id="SCF43085.1"/>
    </source>
</evidence>
<name>A0A1C5ACX1_9ACTN</name>
<organism evidence="1 2">
    <name type="scientific">Micromonospora carbonacea</name>
    <dbReference type="NCBI Taxonomy" id="47853"/>
    <lineage>
        <taxon>Bacteria</taxon>
        <taxon>Bacillati</taxon>
        <taxon>Actinomycetota</taxon>
        <taxon>Actinomycetes</taxon>
        <taxon>Micromonosporales</taxon>
        <taxon>Micromonosporaceae</taxon>
        <taxon>Micromonospora</taxon>
    </lineage>
</organism>